<gene>
    <name evidence="2" type="ORF">EDD59_1306</name>
</gene>
<dbReference type="AlphaFoldDB" id="A0A4R3K0B4"/>
<comment type="caution">
    <text evidence="2">The sequence shown here is derived from an EMBL/GenBank/DDBJ whole genome shotgun (WGS) entry which is preliminary data.</text>
</comment>
<organism evidence="2 3">
    <name type="scientific">Muricomes intestini</name>
    <dbReference type="NCBI Taxonomy" id="1796634"/>
    <lineage>
        <taxon>Bacteria</taxon>
        <taxon>Bacillati</taxon>
        <taxon>Bacillota</taxon>
        <taxon>Clostridia</taxon>
        <taxon>Lachnospirales</taxon>
        <taxon>Lachnospiraceae</taxon>
        <taxon>Muricomes</taxon>
    </lineage>
</organism>
<evidence type="ECO:0000313" key="3">
    <source>
        <dbReference type="Proteomes" id="UP000295726"/>
    </source>
</evidence>
<dbReference type="EMBL" id="SLZZ01000030">
    <property type="protein sequence ID" value="TCS75211.1"/>
    <property type="molecule type" value="Genomic_DNA"/>
</dbReference>
<feature type="domain" description="Wadjet protein JetD C-terminal" evidence="1">
    <location>
        <begin position="155"/>
        <end position="253"/>
    </location>
</feature>
<dbReference type="OrthoDB" id="9809365at2"/>
<sequence>MKRISLEKLLLHQGNLSYNAQYSYIMGLLSAGKIKPLKAAGTNGKKPALYREYWILEKRKDYRELEDELKYRLLPVISVDYYLSHPDIYEQDRPWVLMLNDYLKNRKEKLEAQESANERSFEIWGREKFLTREQGRHILNRCKLDLQVLNIYGTTEPLAYYSHTRNTPQNLLILENKDTFYSMRRHLLEEKNSILGIPIGTLIYGAGKGILRSFRDFDLCVEPYMKESQNKIYYFGDLDYEGIGIYESLADMFRSRWGIVPFVPAYRAMLEKSGAAEWEDSLKQLPDMKERQNRNIQETFFSYFQEPDMEKMKKILEYGKYIPQEILNITDF</sequence>
<dbReference type="Proteomes" id="UP000295726">
    <property type="component" value="Unassembled WGS sequence"/>
</dbReference>
<dbReference type="InterPro" id="IPR024534">
    <property type="entry name" value="JetD_C"/>
</dbReference>
<evidence type="ECO:0000259" key="1">
    <source>
        <dbReference type="Pfam" id="PF09983"/>
    </source>
</evidence>
<evidence type="ECO:0000313" key="2">
    <source>
        <dbReference type="EMBL" id="TCS75211.1"/>
    </source>
</evidence>
<accession>A0A4R3K0B4</accession>
<name>A0A4R3K0B4_9FIRM</name>
<proteinExistence type="predicted"/>
<dbReference type="RefSeq" id="WP_132383387.1">
    <property type="nucleotide sequence ID" value="NZ_DAIPCY010000084.1"/>
</dbReference>
<dbReference type="Pfam" id="PF09983">
    <property type="entry name" value="JetD_C"/>
    <property type="match status" value="1"/>
</dbReference>
<keyword evidence="3" id="KW-1185">Reference proteome</keyword>
<reference evidence="2 3" key="1">
    <citation type="submission" date="2019-03" db="EMBL/GenBank/DDBJ databases">
        <title>Genomic Encyclopedia of Type Strains, Phase IV (KMG-IV): sequencing the most valuable type-strain genomes for metagenomic binning, comparative biology and taxonomic classification.</title>
        <authorList>
            <person name="Goeker M."/>
        </authorList>
    </citation>
    <scope>NUCLEOTIDE SEQUENCE [LARGE SCALE GENOMIC DNA]</scope>
    <source>
        <strain evidence="2 3">DSM 29489</strain>
    </source>
</reference>
<protein>
    <submittedName>
        <fullName evidence="2">Uncharacterized protein DUF2220</fullName>
    </submittedName>
</protein>